<evidence type="ECO:0000313" key="3">
    <source>
        <dbReference type="Proteomes" id="UP001465976"/>
    </source>
</evidence>
<evidence type="ECO:0000313" key="2">
    <source>
        <dbReference type="EMBL" id="KAL0580017.1"/>
    </source>
</evidence>
<evidence type="ECO:0000259" key="1">
    <source>
        <dbReference type="Pfam" id="PF06985"/>
    </source>
</evidence>
<keyword evidence="3" id="KW-1185">Reference proteome</keyword>
<dbReference type="EMBL" id="JBAHYK010000042">
    <property type="protein sequence ID" value="KAL0580017.1"/>
    <property type="molecule type" value="Genomic_DNA"/>
</dbReference>
<sequence>MKELTASPVRHLVQPKAPEILPTERVKSWLTASANVSVDPDLLSALSSGDGSPDSPTLAQDILGALLSQDSAPTGVVTNSGNEDNSQIQSVASPPLAQSFPPPQEEDTKSRGTALVALGIKIVDPSRYTGRDLRIHLHVDNKEVMRPIQFEEGYRSNQFKINFRSPIQIPLYVSSTATMNVVIDGIPQGITSITSEAAQWGVAQMLQEMPLRSQGVLFDLAFLVQFPGSSWQGDSPLAFLAKKFTLLTTAMATLDDQPHISPLWVSAGALVHATCSNAQGHEAEVANHPLVQPLISLFDAATALFAHGETVWTPDLTRSLCEHITNTVCVIGEALARREFASQESCAQYAQALDATLLCMERLLKQYEAPSSAQQIPSAPEMVQVYDEPLDYLRGATFDIVTSGTPQRIRFVDCRRLLEDGRLRVVELEDYSVISQVPYSVVSYVWRSNYRHENPEVLPTGLSGTFVVKDVEFDGDPISIDILLCAAKVSLDCGLPFTWIDRLCIIQKEVTKRDKPWQLERMHSLYQGSGRSIVFPDGLFTMALPEQHTPWLERIWTLEEGLLPENTQVLFAWKRGPGILVAIDGEDPQFSGAVVGCIEQVNDETGMINLLSLLQFSGPVAFVDEVARRFTDVRFDFFQGSGLHTFSNAFSLFRIRESEDADDPHDDNSVASLHCSSREVSLWHSAFIRDATFEDDIILILARFLGFKKQEGGEREKGLRRYKMNVRQKQTFGKALELSLELSISPGTMLPRRSHYSNWNMRRLMYDLFYTFDISPFYNYLIPPPYNRPYTTPPPVDRTARPPTTNDATLYLSSLTKPPAELSAEILGHLLAISPYSVKSIMIRGDSNNSPDNNSSSLSTGTLARILEMLPNLHCLSLRALTISADDAARVSPRTIPQVEFDNLHALTSPLRDFTALLSLLDIGDLWIRGPLSPPHRPPDPLMRNREAPSPSSLPVANALTTRPEPEFPAVVPPIHAVRSLYMTCSAAESLSWLSSLIDIGQQSASAERDSKSECGDQDFGSLRKVDVVCEDVRAAYILGDFLRSAAGLSVDHLVLDLGQLCRYQTPFQPQDPVRALMYHYPYHLRLLTLRTQWPIANPAALDDINGDNVNWDQVIMFSGNTHYIRTILAVIDSSPTEIDSCDLEVDIGDDASHTLESLLGGLATFHVADTLRDFLNYGWPRFSKRINFVWRRPAKAHENCTVDAEQLITGVLRALQTHQQQTVRLRDVEVSELTDWCDSLLRQGIITSRWELY</sequence>
<dbReference type="InterPro" id="IPR010730">
    <property type="entry name" value="HET"/>
</dbReference>
<name>A0ABR3FXF6_9AGAR</name>
<dbReference type="Pfam" id="PF06985">
    <property type="entry name" value="HET"/>
    <property type="match status" value="1"/>
</dbReference>
<dbReference type="PANTHER" id="PTHR33112">
    <property type="entry name" value="DOMAIN PROTEIN, PUTATIVE-RELATED"/>
    <property type="match status" value="1"/>
</dbReference>
<protein>
    <recommendedName>
        <fullName evidence="1">Heterokaryon incompatibility domain-containing protein</fullName>
    </recommendedName>
</protein>
<feature type="domain" description="Heterokaryon incompatibility" evidence="1">
    <location>
        <begin position="439"/>
        <end position="534"/>
    </location>
</feature>
<comment type="caution">
    <text evidence="2">The sequence shown here is derived from an EMBL/GenBank/DDBJ whole genome shotgun (WGS) entry which is preliminary data.</text>
</comment>
<accession>A0ABR3FXF6</accession>
<gene>
    <name evidence="2" type="ORF">V5O48_002020</name>
</gene>
<dbReference type="PANTHER" id="PTHR33112:SF16">
    <property type="entry name" value="HETEROKARYON INCOMPATIBILITY DOMAIN-CONTAINING PROTEIN"/>
    <property type="match status" value="1"/>
</dbReference>
<dbReference type="Proteomes" id="UP001465976">
    <property type="component" value="Unassembled WGS sequence"/>
</dbReference>
<proteinExistence type="predicted"/>
<reference evidence="2 3" key="1">
    <citation type="submission" date="2024-02" db="EMBL/GenBank/DDBJ databases">
        <title>A draft genome for the cacao thread blight pathogen Marasmius crinis-equi.</title>
        <authorList>
            <person name="Cohen S.P."/>
            <person name="Baruah I.K."/>
            <person name="Amoako-Attah I."/>
            <person name="Bukari Y."/>
            <person name="Meinhardt L.W."/>
            <person name="Bailey B.A."/>
        </authorList>
    </citation>
    <scope>NUCLEOTIDE SEQUENCE [LARGE SCALE GENOMIC DNA]</scope>
    <source>
        <strain evidence="2 3">GH-76</strain>
    </source>
</reference>
<organism evidence="2 3">
    <name type="scientific">Marasmius crinis-equi</name>
    <dbReference type="NCBI Taxonomy" id="585013"/>
    <lineage>
        <taxon>Eukaryota</taxon>
        <taxon>Fungi</taxon>
        <taxon>Dikarya</taxon>
        <taxon>Basidiomycota</taxon>
        <taxon>Agaricomycotina</taxon>
        <taxon>Agaricomycetes</taxon>
        <taxon>Agaricomycetidae</taxon>
        <taxon>Agaricales</taxon>
        <taxon>Marasmiineae</taxon>
        <taxon>Marasmiaceae</taxon>
        <taxon>Marasmius</taxon>
    </lineage>
</organism>